<sequence>MAAAKTMLDKVHPSLFQPKTDHNAYTLGNIAGHNVVVACLPSDVYGTTSAAIVLAHMLPTFPSLRFGLMVGIGGGVPSQDTDIRLGDVVVSIPTATSGGVIQYDYGKTLRDGRLQRTGSLNKPPQYLLTAVSQIRSDYMVRDSLIKKSISETVQKHQRMHEQFSRPDQDWLFKPDYGHESKSADCSLCDQSQLVVRTTRETNEPVIHYGQIASGNQVMKNAKIRDDIAKELGILCFEMEAAGLVDQLPCLVIRGICDYCDSHKHKQWQGYAALTAAAYARALLEVVPLSSNDLSREKRSRWMVPFARNPRFVGRQNEIDSLEQSIIHSRGPTKSAICGLGGIGKTQIALELAYRARETVPGISIFWIPCTSYENIEQAYLSIASSLGMMDIKPAEVKEQVKTFLSQEHAGKWLLIFDNADDIEMWTKGSKTTPPLKDILPQNEDGHILFTSRNRKLAVKLASQEVLSIPEVDPNTAKEIFDKLLIQKGLLQDDCATTALLEQLGFLPLAISQAAAYINENQISLSEYRSLLGEQERSTIEMLSEEFEDDGRYAEIQNPVAMTWWISFLQIQRLDELAADYLSFMACIDPRDIPRSILPPAASPKKQAEAIGLLKAYSFITAQVCDSLFSLHRLVHLATRNWMRIDKTLDIWAERAAGQLDDVFPDDDHGNRKIWRDYLPHALYLANSEEFQSCRHEYYGFLLRIGGCLQRDGRYNEAQIFFTDVLEIMETALGPEHPDTLLSVNDLGSVLNDQGKYEEAEAMHRRALEGLEKALGPEHPDTLAMANNLGSALAQQGRYKEAEAMYQRAVEGQEKALGPEHPDTLAMVSNLGSVLSQQGRYEEVEAMHRRVLEGRQKVLGPEHPDTLASISQLGTVLAWEGKYDKAEAMHRRALEGRQKVLGPEHPDTLASVSHLGSVLAWEGKYDEAKAMHQRALEGRQKALGQDHPKTLASVSHLGSVLAREGK</sequence>
<dbReference type="InterPro" id="IPR002182">
    <property type="entry name" value="NB-ARC"/>
</dbReference>
<dbReference type="PANTHER" id="PTHR46082:SF11">
    <property type="entry name" value="AAA+ ATPASE DOMAIN-CONTAINING PROTEIN-RELATED"/>
    <property type="match status" value="1"/>
</dbReference>
<evidence type="ECO:0000259" key="2">
    <source>
        <dbReference type="Pfam" id="PF00931"/>
    </source>
</evidence>
<dbReference type="Gene3D" id="3.40.50.1580">
    <property type="entry name" value="Nucleoside phosphorylase domain"/>
    <property type="match status" value="1"/>
</dbReference>
<name>A0A9P3F3S4_ASPVI</name>
<dbReference type="Proteomes" id="UP000710440">
    <property type="component" value="Unassembled WGS sequence"/>
</dbReference>
<reference evidence="4 5" key="1">
    <citation type="submission" date="2021-02" db="EMBL/GenBank/DDBJ databases">
        <title>Pan-genome distribution and transcriptional activeness of fungal secondary metabolism genes in Aspergillus section Fumigati.</title>
        <authorList>
            <person name="Takahashi H."/>
            <person name="Umemura M."/>
            <person name="Ninomiya A."/>
            <person name="Kusuya Y."/>
            <person name="Urayama S."/>
            <person name="Shimizu M."/>
            <person name="Watanabe A."/>
            <person name="Kamei K."/>
            <person name="Yaguchi T."/>
            <person name="Hagiwara D."/>
        </authorList>
    </citation>
    <scope>NUCLEOTIDE SEQUENCE [LARGE SCALE GENOMIC DNA]</scope>
    <source>
        <strain evidence="4 5">IFM 47045</strain>
    </source>
</reference>
<comment type="caution">
    <text evidence="4">The sequence shown here is derived from an EMBL/GenBank/DDBJ whole genome shotgun (WGS) entry which is preliminary data.</text>
</comment>
<dbReference type="AlphaFoldDB" id="A0A9P3F3S4"/>
<dbReference type="Gene3D" id="3.40.50.300">
    <property type="entry name" value="P-loop containing nucleotide triphosphate hydrolases"/>
    <property type="match status" value="1"/>
</dbReference>
<dbReference type="SUPFAM" id="SSF53167">
    <property type="entry name" value="Purine and uridine phosphorylases"/>
    <property type="match status" value="1"/>
</dbReference>
<dbReference type="GeneID" id="66932861"/>
<dbReference type="Gene3D" id="1.25.40.10">
    <property type="entry name" value="Tetratricopeptide repeat domain"/>
    <property type="match status" value="2"/>
</dbReference>
<dbReference type="PROSITE" id="PS50005">
    <property type="entry name" value="TPR"/>
    <property type="match status" value="1"/>
</dbReference>
<protein>
    <submittedName>
        <fullName evidence="4">Uncharacterized protein</fullName>
    </submittedName>
</protein>
<proteinExistence type="predicted"/>
<dbReference type="InterPro" id="IPR019734">
    <property type="entry name" value="TPR_rpt"/>
</dbReference>
<evidence type="ECO:0000313" key="4">
    <source>
        <dbReference type="EMBL" id="GIK00850.1"/>
    </source>
</evidence>
<evidence type="ECO:0000313" key="5">
    <source>
        <dbReference type="Proteomes" id="UP000710440"/>
    </source>
</evidence>
<dbReference type="Pfam" id="PF13374">
    <property type="entry name" value="TPR_10"/>
    <property type="match status" value="4"/>
</dbReference>
<evidence type="ECO:0000259" key="3">
    <source>
        <dbReference type="Pfam" id="PF01048"/>
    </source>
</evidence>
<dbReference type="InterPro" id="IPR027417">
    <property type="entry name" value="P-loop_NTPase"/>
</dbReference>
<keyword evidence="5" id="KW-1185">Reference proteome</keyword>
<dbReference type="GO" id="GO:0043531">
    <property type="term" value="F:ADP binding"/>
    <property type="evidence" value="ECO:0007669"/>
    <property type="project" value="InterPro"/>
</dbReference>
<dbReference type="GO" id="GO:0009116">
    <property type="term" value="P:nucleoside metabolic process"/>
    <property type="evidence" value="ECO:0007669"/>
    <property type="project" value="InterPro"/>
</dbReference>
<feature type="domain" description="Nucleoside phosphorylase" evidence="3">
    <location>
        <begin position="21"/>
        <end position="268"/>
    </location>
</feature>
<evidence type="ECO:0000256" key="1">
    <source>
        <dbReference type="PROSITE-ProRule" id="PRU00339"/>
    </source>
</evidence>
<dbReference type="SUPFAM" id="SSF52540">
    <property type="entry name" value="P-loop containing nucleoside triphosphate hydrolases"/>
    <property type="match status" value="1"/>
</dbReference>
<accession>A0A9P3F3S4</accession>
<dbReference type="EMBL" id="BOPL01000002">
    <property type="protein sequence ID" value="GIK00850.1"/>
    <property type="molecule type" value="Genomic_DNA"/>
</dbReference>
<dbReference type="SUPFAM" id="SSF48452">
    <property type="entry name" value="TPR-like"/>
    <property type="match status" value="2"/>
</dbReference>
<dbReference type="InterPro" id="IPR035994">
    <property type="entry name" value="Nucleoside_phosphorylase_sf"/>
</dbReference>
<dbReference type="GO" id="GO:0003824">
    <property type="term" value="F:catalytic activity"/>
    <property type="evidence" value="ECO:0007669"/>
    <property type="project" value="InterPro"/>
</dbReference>
<organism evidence="4 5">
    <name type="scientific">Aspergillus viridinutans</name>
    <dbReference type="NCBI Taxonomy" id="75553"/>
    <lineage>
        <taxon>Eukaryota</taxon>
        <taxon>Fungi</taxon>
        <taxon>Dikarya</taxon>
        <taxon>Ascomycota</taxon>
        <taxon>Pezizomycotina</taxon>
        <taxon>Eurotiomycetes</taxon>
        <taxon>Eurotiomycetidae</taxon>
        <taxon>Eurotiales</taxon>
        <taxon>Aspergillaceae</taxon>
        <taxon>Aspergillus</taxon>
        <taxon>Aspergillus subgen. Fumigati</taxon>
    </lineage>
</organism>
<keyword evidence="1" id="KW-0802">TPR repeat</keyword>
<feature type="domain" description="NB-ARC" evidence="2">
    <location>
        <begin position="315"/>
        <end position="483"/>
    </location>
</feature>
<dbReference type="RefSeq" id="XP_043124036.1">
    <property type="nucleotide sequence ID" value="XM_043268101.1"/>
</dbReference>
<dbReference type="OrthoDB" id="5986190at2759"/>
<gene>
    <name evidence="4" type="ORF">Aspvir_004879</name>
</gene>
<dbReference type="NCBIfam" id="NF040586">
    <property type="entry name" value="FxSxx_TPR"/>
    <property type="match status" value="1"/>
</dbReference>
<dbReference type="Pfam" id="PF00931">
    <property type="entry name" value="NB-ARC"/>
    <property type="match status" value="1"/>
</dbReference>
<dbReference type="Pfam" id="PF13424">
    <property type="entry name" value="TPR_12"/>
    <property type="match status" value="1"/>
</dbReference>
<feature type="repeat" description="TPR" evidence="1">
    <location>
        <begin position="782"/>
        <end position="815"/>
    </location>
</feature>
<dbReference type="InterPro" id="IPR011990">
    <property type="entry name" value="TPR-like_helical_dom_sf"/>
</dbReference>
<dbReference type="SMART" id="SM00028">
    <property type="entry name" value="TPR"/>
    <property type="match status" value="6"/>
</dbReference>
<dbReference type="PANTHER" id="PTHR46082">
    <property type="entry name" value="ATP/GTP-BINDING PROTEIN-RELATED"/>
    <property type="match status" value="1"/>
</dbReference>
<dbReference type="InterPro" id="IPR053137">
    <property type="entry name" value="NLR-like"/>
</dbReference>
<dbReference type="Pfam" id="PF01048">
    <property type="entry name" value="PNP_UDP_1"/>
    <property type="match status" value="1"/>
</dbReference>
<dbReference type="InterPro" id="IPR000845">
    <property type="entry name" value="Nucleoside_phosphorylase_d"/>
</dbReference>